<gene>
    <name evidence="1" type="ORF">Patl1_07762</name>
</gene>
<protein>
    <submittedName>
        <fullName evidence="1">Uncharacterized protein</fullName>
    </submittedName>
</protein>
<accession>A0ACC1AKP3</accession>
<evidence type="ECO:0000313" key="1">
    <source>
        <dbReference type="EMBL" id="KAJ0087228.1"/>
    </source>
</evidence>
<proteinExistence type="predicted"/>
<sequence length="92" mass="10575">MDFTTGHLTSPLAPILTGMHSERYEGSGYKTAAEKGFSYIQLEYMKLDHVFLGYSCRTCDFREFSSSTEVIINFSPKVWDSFVVRSRGLRYL</sequence>
<organism evidence="1 2">
    <name type="scientific">Pistacia atlantica</name>
    <dbReference type="NCBI Taxonomy" id="434234"/>
    <lineage>
        <taxon>Eukaryota</taxon>
        <taxon>Viridiplantae</taxon>
        <taxon>Streptophyta</taxon>
        <taxon>Embryophyta</taxon>
        <taxon>Tracheophyta</taxon>
        <taxon>Spermatophyta</taxon>
        <taxon>Magnoliopsida</taxon>
        <taxon>eudicotyledons</taxon>
        <taxon>Gunneridae</taxon>
        <taxon>Pentapetalae</taxon>
        <taxon>rosids</taxon>
        <taxon>malvids</taxon>
        <taxon>Sapindales</taxon>
        <taxon>Anacardiaceae</taxon>
        <taxon>Pistacia</taxon>
    </lineage>
</organism>
<reference evidence="2" key="1">
    <citation type="journal article" date="2023" name="G3 (Bethesda)">
        <title>Genome assembly and association tests identify interacting loci associated with vigor, precocity, and sex in interspecific pistachio rootstocks.</title>
        <authorList>
            <person name="Palmer W."/>
            <person name="Jacygrad E."/>
            <person name="Sagayaradj S."/>
            <person name="Cavanaugh K."/>
            <person name="Han R."/>
            <person name="Bertier L."/>
            <person name="Beede B."/>
            <person name="Kafkas S."/>
            <person name="Golino D."/>
            <person name="Preece J."/>
            <person name="Michelmore R."/>
        </authorList>
    </citation>
    <scope>NUCLEOTIDE SEQUENCE [LARGE SCALE GENOMIC DNA]</scope>
</reference>
<dbReference type="Proteomes" id="UP001164250">
    <property type="component" value="Chromosome 10"/>
</dbReference>
<dbReference type="EMBL" id="CM047906">
    <property type="protein sequence ID" value="KAJ0087228.1"/>
    <property type="molecule type" value="Genomic_DNA"/>
</dbReference>
<evidence type="ECO:0000313" key="2">
    <source>
        <dbReference type="Proteomes" id="UP001164250"/>
    </source>
</evidence>
<name>A0ACC1AKP3_9ROSI</name>
<comment type="caution">
    <text evidence="1">The sequence shown here is derived from an EMBL/GenBank/DDBJ whole genome shotgun (WGS) entry which is preliminary data.</text>
</comment>
<keyword evidence="2" id="KW-1185">Reference proteome</keyword>